<dbReference type="InterPro" id="IPR036188">
    <property type="entry name" value="FAD/NAD-bd_sf"/>
</dbReference>
<accession>A0ABY8FBG4</accession>
<sequence>MGAPADRRDEATERTMNTRTIAVIGGGIVGLCTALSLQQRGFAVTLVAPETSREMTSYGNAGVITQASVIPLNIPGLLGKVPRYLLNRDPALRIAPAFLPRATPWLLRFMRGCQAESVASRTASLARLIRPALAAHRHWAREAGAESLFHETGWTKLYRHPQARERVSLECQLWDANEVAYEPLTGTALDQVFDGASRHYTLGLRIPETAYVDSPGALVARYRDLFLARGGRWQCASVAGIEPVAGGFRLQGGDTRYAQVAVCAGPWSRELVAPLGYRPPLAFERGYHQEFTLGAGQGLAMPFHDVEGAFVCTPMNGGVRVLTGIEFDARDRKPTPRQLQRVLPRVRQVLALGEAQGEPWLGRRPSLPDGLPMIGAAPRHPGLWFAFGHGHIGLSTGAVSGEWLADDILRGREDPQRGAFSPARFA</sequence>
<gene>
    <name evidence="3" type="ORF">EVC62_00705</name>
</gene>
<dbReference type="InterPro" id="IPR006076">
    <property type="entry name" value="FAD-dep_OxRdtase"/>
</dbReference>
<dbReference type="PANTHER" id="PTHR13847">
    <property type="entry name" value="SARCOSINE DEHYDROGENASE-RELATED"/>
    <property type="match status" value="1"/>
</dbReference>
<dbReference type="Proteomes" id="UP001321526">
    <property type="component" value="Chromosome"/>
</dbReference>
<dbReference type="EMBL" id="CP035631">
    <property type="protein sequence ID" value="WFF40127.1"/>
    <property type="molecule type" value="Genomic_DNA"/>
</dbReference>
<evidence type="ECO:0000259" key="2">
    <source>
        <dbReference type="Pfam" id="PF01266"/>
    </source>
</evidence>
<dbReference type="Gene3D" id="3.30.9.10">
    <property type="entry name" value="D-Amino Acid Oxidase, subunit A, domain 2"/>
    <property type="match status" value="1"/>
</dbReference>
<keyword evidence="1" id="KW-0560">Oxidoreductase</keyword>
<organism evidence="3 4">
    <name type="scientific">Salinicola endophyticus</name>
    <dbReference type="NCBI Taxonomy" id="1949083"/>
    <lineage>
        <taxon>Bacteria</taxon>
        <taxon>Pseudomonadati</taxon>
        <taxon>Pseudomonadota</taxon>
        <taxon>Gammaproteobacteria</taxon>
        <taxon>Oceanospirillales</taxon>
        <taxon>Halomonadaceae</taxon>
        <taxon>Salinicola</taxon>
    </lineage>
</organism>
<dbReference type="Gene3D" id="3.50.50.60">
    <property type="entry name" value="FAD/NAD(P)-binding domain"/>
    <property type="match status" value="2"/>
</dbReference>
<feature type="domain" description="FAD dependent oxidoreductase" evidence="2">
    <location>
        <begin position="21"/>
        <end position="406"/>
    </location>
</feature>
<evidence type="ECO:0000313" key="3">
    <source>
        <dbReference type="EMBL" id="WFF40127.1"/>
    </source>
</evidence>
<evidence type="ECO:0000313" key="4">
    <source>
        <dbReference type="Proteomes" id="UP001321526"/>
    </source>
</evidence>
<protein>
    <submittedName>
        <fullName evidence="3">FAD-binding oxidoreductase</fullName>
    </submittedName>
</protein>
<keyword evidence="4" id="KW-1185">Reference proteome</keyword>
<dbReference type="Pfam" id="PF01266">
    <property type="entry name" value="DAO"/>
    <property type="match status" value="1"/>
</dbReference>
<dbReference type="SUPFAM" id="SSF51905">
    <property type="entry name" value="FAD/NAD(P)-binding domain"/>
    <property type="match status" value="1"/>
</dbReference>
<dbReference type="PANTHER" id="PTHR13847:SF289">
    <property type="entry name" value="GLYCINE OXIDASE"/>
    <property type="match status" value="1"/>
</dbReference>
<evidence type="ECO:0000256" key="1">
    <source>
        <dbReference type="ARBA" id="ARBA00023002"/>
    </source>
</evidence>
<proteinExistence type="predicted"/>
<reference evidence="3 4" key="1">
    <citation type="submission" date="2019-01" db="EMBL/GenBank/DDBJ databases">
        <title>Genome sequence of Salinicola endophyticus REST5.</title>
        <authorList>
            <person name="Nascimento F.X."/>
        </authorList>
    </citation>
    <scope>NUCLEOTIDE SEQUENCE [LARGE SCALE GENOMIC DNA]</scope>
    <source>
        <strain evidence="3 4">REST5</strain>
    </source>
</reference>
<name>A0ABY8FBG4_9GAMM</name>